<keyword evidence="2" id="KW-1185">Reference proteome</keyword>
<dbReference type="Proteomes" id="UP000482155">
    <property type="component" value="Unassembled WGS sequence"/>
</dbReference>
<evidence type="ECO:0000313" key="2">
    <source>
        <dbReference type="Proteomes" id="UP000482155"/>
    </source>
</evidence>
<accession>A0A6B3SFX7</accession>
<gene>
    <name evidence="1" type="ORF">G3574_00235</name>
</gene>
<organism evidence="1 2">
    <name type="scientific">Noviherbaspirillum galbum</name>
    <dbReference type="NCBI Taxonomy" id="2709383"/>
    <lineage>
        <taxon>Bacteria</taxon>
        <taxon>Pseudomonadati</taxon>
        <taxon>Pseudomonadota</taxon>
        <taxon>Betaproteobacteria</taxon>
        <taxon>Burkholderiales</taxon>
        <taxon>Oxalobacteraceae</taxon>
        <taxon>Noviherbaspirillum</taxon>
    </lineage>
</organism>
<dbReference type="AlphaFoldDB" id="A0A6B3SFX7"/>
<evidence type="ECO:0000313" key="1">
    <source>
        <dbReference type="EMBL" id="NEX59493.1"/>
    </source>
</evidence>
<protein>
    <submittedName>
        <fullName evidence="1">Uncharacterized protein</fullName>
    </submittedName>
</protein>
<comment type="caution">
    <text evidence="1">The sequence shown here is derived from an EMBL/GenBank/DDBJ whole genome shotgun (WGS) entry which is preliminary data.</text>
</comment>
<proteinExistence type="predicted"/>
<reference evidence="1 2" key="1">
    <citation type="submission" date="2020-02" db="EMBL/GenBank/DDBJ databases">
        <authorList>
            <person name="Kim M.K."/>
        </authorList>
    </citation>
    <scope>NUCLEOTIDE SEQUENCE [LARGE SCALE GENOMIC DNA]</scope>
    <source>
        <strain evidence="1 2">17J57-3</strain>
    </source>
</reference>
<name>A0A6B3SFX7_9BURK</name>
<sequence>METEISVEELQELHEARELQLPLRSEHDVEHLIDLLTLASATLRLKKYHKLPDREEMLRTAAHALAVLMLESPRHCLMAPAVH</sequence>
<dbReference type="EMBL" id="JAAIVB010000003">
    <property type="protein sequence ID" value="NEX59493.1"/>
    <property type="molecule type" value="Genomic_DNA"/>
</dbReference>
<dbReference type="RefSeq" id="WP_163959703.1">
    <property type="nucleotide sequence ID" value="NZ_JAAIVB010000003.1"/>
</dbReference>